<dbReference type="SUPFAM" id="SSF53098">
    <property type="entry name" value="Ribonuclease H-like"/>
    <property type="match status" value="1"/>
</dbReference>
<dbReference type="GO" id="GO:0003677">
    <property type="term" value="F:DNA binding"/>
    <property type="evidence" value="ECO:0007669"/>
    <property type="project" value="InterPro"/>
</dbReference>
<feature type="domain" description="Exonuclease" evidence="8">
    <location>
        <begin position="127"/>
        <end position="293"/>
    </location>
</feature>
<keyword evidence="3" id="KW-0235">DNA replication</keyword>
<evidence type="ECO:0000256" key="1">
    <source>
        <dbReference type="ARBA" id="ARBA00022679"/>
    </source>
</evidence>
<evidence type="ECO:0000313" key="9">
    <source>
        <dbReference type="EMBL" id="PCS08699.1"/>
    </source>
</evidence>
<dbReference type="Gene3D" id="3.30.420.10">
    <property type="entry name" value="Ribonuclease H-like superfamily/Ribonuclease H"/>
    <property type="match status" value="1"/>
</dbReference>
<dbReference type="InterPro" id="IPR013520">
    <property type="entry name" value="Ribonucl_H"/>
</dbReference>
<dbReference type="PANTHER" id="PTHR30231:SF41">
    <property type="entry name" value="DNA POLYMERASE III SUBUNIT EPSILON"/>
    <property type="match status" value="1"/>
</dbReference>
<reference evidence="9 10" key="1">
    <citation type="submission" date="2014-12" db="EMBL/GenBank/DDBJ databases">
        <title>Draft genome sequences of 10 type strains of Lactococcus.</title>
        <authorList>
            <person name="Sun Z."/>
            <person name="Zhong Z."/>
            <person name="Liu W."/>
            <person name="Zhang W."/>
            <person name="Zhang H."/>
        </authorList>
    </citation>
    <scope>NUCLEOTIDE SEQUENCE [LARGE SCALE GENOMIC DNA]</scope>
    <source>
        <strain evidence="9 10">DSM 6634</strain>
    </source>
</reference>
<keyword evidence="5 9" id="KW-0269">Exonuclease</keyword>
<dbReference type="EMBL" id="JXJW01000002">
    <property type="protein sequence ID" value="PCS08699.1"/>
    <property type="molecule type" value="Genomic_DNA"/>
</dbReference>
<dbReference type="InterPro" id="IPR012337">
    <property type="entry name" value="RNaseH-like_sf"/>
</dbReference>
<evidence type="ECO:0000256" key="7">
    <source>
        <dbReference type="ARBA" id="ARBA00070925"/>
    </source>
</evidence>
<proteinExistence type="predicted"/>
<dbReference type="GO" id="GO:0003887">
    <property type="term" value="F:DNA-directed DNA polymerase activity"/>
    <property type="evidence" value="ECO:0007669"/>
    <property type="project" value="UniProtKB-KW"/>
</dbReference>
<evidence type="ECO:0000256" key="5">
    <source>
        <dbReference type="ARBA" id="ARBA00022839"/>
    </source>
</evidence>
<dbReference type="InterPro" id="IPR010152">
    <property type="entry name" value="CRISPR-assoc_prot_Cas2_sub"/>
</dbReference>
<protein>
    <recommendedName>
        <fullName evidence="7">DNA polymerase III polC-type</fullName>
    </recommendedName>
</protein>
<evidence type="ECO:0000256" key="4">
    <source>
        <dbReference type="ARBA" id="ARBA00022722"/>
    </source>
</evidence>
<dbReference type="InterPro" id="IPR036397">
    <property type="entry name" value="RNaseH_sf"/>
</dbReference>
<keyword evidence="5 9" id="KW-0378">Hydrolase</keyword>
<dbReference type="CDD" id="cd09755">
    <property type="entry name" value="Cas2_I-E"/>
    <property type="match status" value="1"/>
</dbReference>
<dbReference type="PANTHER" id="PTHR30231">
    <property type="entry name" value="DNA POLYMERASE III SUBUNIT EPSILON"/>
    <property type="match status" value="1"/>
</dbReference>
<dbReference type="Proteomes" id="UP000218282">
    <property type="component" value="Unassembled WGS sequence"/>
</dbReference>
<evidence type="ECO:0000313" key="10">
    <source>
        <dbReference type="Proteomes" id="UP000218282"/>
    </source>
</evidence>
<dbReference type="GO" id="GO:0005829">
    <property type="term" value="C:cytosol"/>
    <property type="evidence" value="ECO:0007669"/>
    <property type="project" value="TreeGrafter"/>
</dbReference>
<dbReference type="AlphaFoldDB" id="A0A2A5S5C1"/>
<accession>A0A2A5S5C1</accession>
<dbReference type="FunFam" id="3.30.420.10:FF:000045">
    <property type="entry name" value="3'-5' exonuclease DinG"/>
    <property type="match status" value="1"/>
</dbReference>
<dbReference type="Pfam" id="PF09707">
    <property type="entry name" value="Cas_Cas2CT1978"/>
    <property type="match status" value="1"/>
</dbReference>
<evidence type="ECO:0000256" key="2">
    <source>
        <dbReference type="ARBA" id="ARBA00022695"/>
    </source>
</evidence>
<sequence>MTVITITKAPAKLRGDLTKWMQEIATGVYVGNFNSRIREKLWDRVSDCIGNGQATMSYSSRNEIGYDFETLYTSRRSIDYDGIPLVLLPKIIDDNQHLKNGFSDASKFHKIKKFSQNKNMDVAEAKTYVVFDIETTGLDLKMDKIIEIGAVKVNGDKVSEFQILIKIDKTLPASIINLTGITDRLLLENGQEAKTAIEEFMNFVKDSSLVGYNVDFDRNFIQNMAKEVGISPFENKFIDLMRFVKKEKMFLVNYKLQTVLKAYGILDLVPHRALEDSKLTAELATKVNGFLESISN</sequence>
<name>A0A2A5S5C1_9LACT</name>
<dbReference type="GO" id="GO:0045004">
    <property type="term" value="P:DNA replication proofreading"/>
    <property type="evidence" value="ECO:0007669"/>
    <property type="project" value="TreeGrafter"/>
</dbReference>
<gene>
    <name evidence="9" type="ORF">RU86_GL001083</name>
</gene>
<dbReference type="NCBIfam" id="TIGR00573">
    <property type="entry name" value="dnaq"/>
    <property type="match status" value="1"/>
</dbReference>
<dbReference type="GO" id="GO:0008408">
    <property type="term" value="F:3'-5' exonuclease activity"/>
    <property type="evidence" value="ECO:0007669"/>
    <property type="project" value="TreeGrafter"/>
</dbReference>
<keyword evidence="4" id="KW-0540">Nuclease</keyword>
<organism evidence="9 10">
    <name type="scientific">Pseudolactococcus piscium</name>
    <dbReference type="NCBI Taxonomy" id="1364"/>
    <lineage>
        <taxon>Bacteria</taxon>
        <taxon>Bacillati</taxon>
        <taxon>Bacillota</taxon>
        <taxon>Bacilli</taxon>
        <taxon>Lactobacillales</taxon>
        <taxon>Streptococcaceae</taxon>
        <taxon>Pseudolactococcus</taxon>
    </lineage>
</organism>
<keyword evidence="2" id="KW-0548">Nucleotidyltransferase</keyword>
<dbReference type="Pfam" id="PF00929">
    <property type="entry name" value="RNase_T"/>
    <property type="match status" value="1"/>
</dbReference>
<dbReference type="InterPro" id="IPR006054">
    <property type="entry name" value="DnaQ"/>
</dbReference>
<evidence type="ECO:0000259" key="8">
    <source>
        <dbReference type="SMART" id="SM00479"/>
    </source>
</evidence>
<dbReference type="Gene3D" id="3.30.70.240">
    <property type="match status" value="1"/>
</dbReference>
<keyword evidence="6" id="KW-0239">DNA-directed DNA polymerase</keyword>
<dbReference type="NCBIfam" id="TIGR01873">
    <property type="entry name" value="cas_CT1978"/>
    <property type="match status" value="1"/>
</dbReference>
<comment type="caution">
    <text evidence="9">The sequence shown here is derived from an EMBL/GenBank/DDBJ whole genome shotgun (WGS) entry which is preliminary data.</text>
</comment>
<dbReference type="SMART" id="SM00479">
    <property type="entry name" value="EXOIII"/>
    <property type="match status" value="1"/>
</dbReference>
<keyword evidence="10" id="KW-1185">Reference proteome</keyword>
<dbReference type="CDD" id="cd06127">
    <property type="entry name" value="DEDDh"/>
    <property type="match status" value="1"/>
</dbReference>
<evidence type="ECO:0000256" key="6">
    <source>
        <dbReference type="ARBA" id="ARBA00022932"/>
    </source>
</evidence>
<keyword evidence="1" id="KW-0808">Transferase</keyword>
<evidence type="ECO:0000256" key="3">
    <source>
        <dbReference type="ARBA" id="ARBA00022705"/>
    </source>
</evidence>